<dbReference type="Gene3D" id="1.25.10.10">
    <property type="entry name" value="Leucine-rich Repeat Variant"/>
    <property type="match status" value="1"/>
</dbReference>
<proteinExistence type="predicted"/>
<reference evidence="2 3" key="1">
    <citation type="submission" date="2024-01" db="EMBL/GenBank/DDBJ databases">
        <title>Genome assemblies of Stephania.</title>
        <authorList>
            <person name="Yang L."/>
        </authorList>
    </citation>
    <scope>NUCLEOTIDE SEQUENCE [LARGE SCALE GENOMIC DNA]</scope>
    <source>
        <strain evidence="2">QJT</strain>
        <tissue evidence="2">Leaf</tissue>
    </source>
</reference>
<sequence length="409" mass="47147">MGKNQAYKAMQRARVGSSSAGPEEVEDGMVVTIPSFELHWLNFIIVQFECRPLLSVSLGRFVIIFSDFLLTRAALNEFAFHCPSLWTVDGSFHSPEWHAARLASLKTSHTVTWEEFKRKQKEDELKKGELEADKDRMMREYRAQLDAERASKLAHGRNHGGSKSSHKKDRKEKDLKKRSSKKRKTRGYSYESKIASHGLCRLLFTVYAYSFLSGTQSNRSLFLQRSKRRSSESSSSSSSSDYSSSSSDDEEREAKRSKSKRRKERKHKSKSKHSSNSKNNDGPLPLSRFFEMFDEVAFGVPLMLYNGKVLKRDIPWETYMTTKLITGTHLQLLRRYDKRSESYRAALLDDDGPAYVQMFICILRDIQKEDTVEFVLALIDEMLTANPKRARLFHDKSLANEDPYEPFLS</sequence>
<name>A0AAP0K6Q7_9MAGN</name>
<dbReference type="EMBL" id="JBBNAE010000002">
    <property type="protein sequence ID" value="KAK9146163.1"/>
    <property type="molecule type" value="Genomic_DNA"/>
</dbReference>
<dbReference type="GO" id="GO:0000221">
    <property type="term" value="C:vacuolar proton-transporting V-type ATPase, V1 domain"/>
    <property type="evidence" value="ECO:0007669"/>
    <property type="project" value="InterPro"/>
</dbReference>
<dbReference type="Pfam" id="PF03224">
    <property type="entry name" value="V-ATPase_H_N"/>
    <property type="match status" value="1"/>
</dbReference>
<dbReference type="PANTHER" id="PTHR36021">
    <property type="entry name" value="COREPRESSOR"/>
    <property type="match status" value="1"/>
</dbReference>
<dbReference type="InterPro" id="IPR004908">
    <property type="entry name" value="ATPase_V1-cplx_hsu"/>
</dbReference>
<feature type="region of interest" description="Disordered" evidence="1">
    <location>
        <begin position="149"/>
        <end position="189"/>
    </location>
</feature>
<keyword evidence="3" id="KW-1185">Reference proteome</keyword>
<evidence type="ECO:0000313" key="2">
    <source>
        <dbReference type="EMBL" id="KAK9146163.1"/>
    </source>
</evidence>
<evidence type="ECO:0000313" key="3">
    <source>
        <dbReference type="Proteomes" id="UP001417504"/>
    </source>
</evidence>
<accession>A0AAP0K6Q7</accession>
<protein>
    <submittedName>
        <fullName evidence="2">Uncharacterized protein</fullName>
    </submittedName>
</protein>
<dbReference type="Proteomes" id="UP001417504">
    <property type="component" value="Unassembled WGS sequence"/>
</dbReference>
<comment type="caution">
    <text evidence="2">The sequence shown here is derived from an EMBL/GenBank/DDBJ whole genome shotgun (WGS) entry which is preliminary data.</text>
</comment>
<dbReference type="GO" id="GO:0046961">
    <property type="term" value="F:proton-transporting ATPase activity, rotational mechanism"/>
    <property type="evidence" value="ECO:0007669"/>
    <property type="project" value="InterPro"/>
</dbReference>
<dbReference type="InterPro" id="IPR016024">
    <property type="entry name" value="ARM-type_fold"/>
</dbReference>
<organism evidence="2 3">
    <name type="scientific">Stephania japonica</name>
    <dbReference type="NCBI Taxonomy" id="461633"/>
    <lineage>
        <taxon>Eukaryota</taxon>
        <taxon>Viridiplantae</taxon>
        <taxon>Streptophyta</taxon>
        <taxon>Embryophyta</taxon>
        <taxon>Tracheophyta</taxon>
        <taxon>Spermatophyta</taxon>
        <taxon>Magnoliopsida</taxon>
        <taxon>Ranunculales</taxon>
        <taxon>Menispermaceae</taxon>
        <taxon>Menispermoideae</taxon>
        <taxon>Cissampelideae</taxon>
        <taxon>Stephania</taxon>
    </lineage>
</organism>
<dbReference type="AlphaFoldDB" id="A0AAP0K6Q7"/>
<evidence type="ECO:0000256" key="1">
    <source>
        <dbReference type="SAM" id="MobiDB-lite"/>
    </source>
</evidence>
<feature type="region of interest" description="Disordered" evidence="1">
    <location>
        <begin position="221"/>
        <end position="282"/>
    </location>
</feature>
<feature type="compositionally biased region" description="Low complexity" evidence="1">
    <location>
        <begin position="232"/>
        <end position="246"/>
    </location>
</feature>
<gene>
    <name evidence="2" type="ORF">Sjap_006066</name>
</gene>
<feature type="compositionally biased region" description="Basic residues" evidence="1">
    <location>
        <begin position="152"/>
        <end position="170"/>
    </location>
</feature>
<feature type="compositionally biased region" description="Basic residues" evidence="1">
    <location>
        <begin position="255"/>
        <end position="275"/>
    </location>
</feature>
<dbReference type="InterPro" id="IPR011989">
    <property type="entry name" value="ARM-like"/>
</dbReference>
<dbReference type="SUPFAM" id="SSF48371">
    <property type="entry name" value="ARM repeat"/>
    <property type="match status" value="1"/>
</dbReference>
<dbReference type="PANTHER" id="PTHR36021:SF1">
    <property type="entry name" value="COREPRESSOR"/>
    <property type="match status" value="1"/>
</dbReference>